<feature type="chain" id="PRO_5040984818" evidence="1">
    <location>
        <begin position="17"/>
        <end position="210"/>
    </location>
</feature>
<accession>A0A9W7WFF7</accession>
<keyword evidence="3" id="KW-1185">Reference proteome</keyword>
<evidence type="ECO:0000256" key="1">
    <source>
        <dbReference type="SAM" id="SignalP"/>
    </source>
</evidence>
<dbReference type="AlphaFoldDB" id="A0A9W7WFF7"/>
<proteinExistence type="predicted"/>
<reference evidence="2" key="1">
    <citation type="submission" date="2021-02" db="EMBL/GenBank/DDBJ databases">
        <title>Comparative genomics reveals that relaxation of natural selection precedes convergent phenotypic evolution of cavefish.</title>
        <authorList>
            <person name="Peng Z."/>
        </authorList>
    </citation>
    <scope>NUCLEOTIDE SEQUENCE</scope>
    <source>
        <tissue evidence="2">Muscle</tissue>
    </source>
</reference>
<keyword evidence="1" id="KW-0732">Signal</keyword>
<sequence length="210" mass="23327">MLLAIVIMNNVALISALLKRAARINEIRSPAHDSIQYKQLGDERLGQCHSPHPQSSYSFFTAAPATQINQAEQPSSPRLCQRASRRRCSRRFSAARPARLVISPSSHSCGRELHLPIRESSVISHAGTVLLAEIMSIIAQSNCGIRNRRNAFATGDETLAFSRKMMKMSHLKEETARSCSFIPPEVRAKPPMENLTVIMQSHQPPVVPDH</sequence>
<feature type="signal peptide" evidence="1">
    <location>
        <begin position="1"/>
        <end position="16"/>
    </location>
</feature>
<dbReference type="EMBL" id="JAFHDT010000019">
    <property type="protein sequence ID" value="KAI7795738.1"/>
    <property type="molecule type" value="Genomic_DNA"/>
</dbReference>
<organism evidence="2 3">
    <name type="scientific">Triplophysa rosa</name>
    <name type="common">Cave loach</name>
    <dbReference type="NCBI Taxonomy" id="992332"/>
    <lineage>
        <taxon>Eukaryota</taxon>
        <taxon>Metazoa</taxon>
        <taxon>Chordata</taxon>
        <taxon>Craniata</taxon>
        <taxon>Vertebrata</taxon>
        <taxon>Euteleostomi</taxon>
        <taxon>Actinopterygii</taxon>
        <taxon>Neopterygii</taxon>
        <taxon>Teleostei</taxon>
        <taxon>Ostariophysi</taxon>
        <taxon>Cypriniformes</taxon>
        <taxon>Nemacheilidae</taxon>
        <taxon>Triplophysa</taxon>
    </lineage>
</organism>
<protein>
    <submittedName>
        <fullName evidence="2">Uncharacterized protein</fullName>
    </submittedName>
</protein>
<gene>
    <name evidence="2" type="ORF">IRJ41_004727</name>
</gene>
<comment type="caution">
    <text evidence="2">The sequence shown here is derived from an EMBL/GenBank/DDBJ whole genome shotgun (WGS) entry which is preliminary data.</text>
</comment>
<name>A0A9W7WFF7_TRIRA</name>
<evidence type="ECO:0000313" key="2">
    <source>
        <dbReference type="EMBL" id="KAI7795738.1"/>
    </source>
</evidence>
<evidence type="ECO:0000313" key="3">
    <source>
        <dbReference type="Proteomes" id="UP001059041"/>
    </source>
</evidence>
<dbReference type="Proteomes" id="UP001059041">
    <property type="component" value="Linkage Group LG19"/>
</dbReference>